<feature type="transmembrane region" description="Helical" evidence="1">
    <location>
        <begin position="70"/>
        <end position="89"/>
    </location>
</feature>
<dbReference type="Proteomes" id="UP000031307">
    <property type="component" value="Unassembled WGS sequence"/>
</dbReference>
<keyword evidence="1" id="KW-0812">Transmembrane</keyword>
<dbReference type="EMBL" id="JSAM01000088">
    <property type="protein sequence ID" value="KIA77212.1"/>
    <property type="molecule type" value="Genomic_DNA"/>
</dbReference>
<proteinExistence type="predicted"/>
<feature type="signal peptide" evidence="2">
    <location>
        <begin position="1"/>
        <end position="29"/>
    </location>
</feature>
<organism evidence="3 4">
    <name type="scientific">Parachlamydia acanthamoebae</name>
    <dbReference type="NCBI Taxonomy" id="83552"/>
    <lineage>
        <taxon>Bacteria</taxon>
        <taxon>Pseudomonadati</taxon>
        <taxon>Chlamydiota</taxon>
        <taxon>Chlamydiia</taxon>
        <taxon>Parachlamydiales</taxon>
        <taxon>Parachlamydiaceae</taxon>
        <taxon>Parachlamydia</taxon>
    </lineage>
</organism>
<feature type="chain" id="PRO_5002130580" evidence="2">
    <location>
        <begin position="30"/>
        <end position="243"/>
    </location>
</feature>
<comment type="caution">
    <text evidence="3">The sequence shown here is derived from an EMBL/GenBank/DDBJ whole genome shotgun (WGS) entry which is preliminary data.</text>
</comment>
<name>A0A0C1E7N0_9BACT</name>
<dbReference type="PROSITE" id="PS51257">
    <property type="entry name" value="PROKAR_LIPOPROTEIN"/>
    <property type="match status" value="1"/>
</dbReference>
<keyword evidence="1" id="KW-1133">Transmembrane helix</keyword>
<evidence type="ECO:0000313" key="3">
    <source>
        <dbReference type="EMBL" id="KIA77212.1"/>
    </source>
</evidence>
<evidence type="ECO:0000313" key="4">
    <source>
        <dbReference type="Proteomes" id="UP000031307"/>
    </source>
</evidence>
<keyword evidence="2" id="KW-0732">Signal</keyword>
<gene>
    <name evidence="3" type="ORF">DB43_GS00180</name>
</gene>
<accession>A0A0C1E7N0</accession>
<keyword evidence="1" id="KW-0472">Membrane</keyword>
<dbReference type="AlphaFoldDB" id="A0A0C1E7N0"/>
<sequence>MIFMKYFFSVFLSLTTACSFLIAPIRIQADEVCGEINTEIYEETSCTEVSEISTEVCDVPYYPKSNIKKYLFGAAIIAAVAAGVGGYYAGNDPKTKKIRPQCPVCPDCPTCPTNCGECPTCSTCPACPTDTVNSNVNAVFTFHGDTVGTNTMTISYALVSPDGNYRNDSITVVPNITTSVSLEQGPPLSPGVWKIVVMGVNGASPISTPVLVVDVFTSSGLIASQTFNTVNPGDVLTLNFTIP</sequence>
<reference evidence="3 4" key="1">
    <citation type="journal article" date="2014" name="Mol. Biol. Evol.">
        <title>Massive expansion of Ubiquitination-related gene families within the Chlamydiae.</title>
        <authorList>
            <person name="Domman D."/>
            <person name="Collingro A."/>
            <person name="Lagkouvardos I."/>
            <person name="Gehre L."/>
            <person name="Weinmaier T."/>
            <person name="Rattei T."/>
            <person name="Subtil A."/>
            <person name="Horn M."/>
        </authorList>
    </citation>
    <scope>NUCLEOTIDE SEQUENCE [LARGE SCALE GENOMIC DNA]</scope>
    <source>
        <strain evidence="3 4">OEW1</strain>
    </source>
</reference>
<protein>
    <submittedName>
        <fullName evidence="3">Uncharacterized protein</fullName>
    </submittedName>
</protein>
<dbReference type="PATRIC" id="fig|83552.4.peg.1643"/>
<evidence type="ECO:0000256" key="1">
    <source>
        <dbReference type="SAM" id="Phobius"/>
    </source>
</evidence>
<evidence type="ECO:0000256" key="2">
    <source>
        <dbReference type="SAM" id="SignalP"/>
    </source>
</evidence>